<sequence>MNRIRGRGVNTAKRSETLLKELHAYILSVLATDGGAFMAEDAIFCGGFNIVGSYVARIKCAIRKKSLFHV</sequence>
<reference evidence="1" key="1">
    <citation type="submission" date="2021-06" db="EMBL/GenBank/DDBJ databases">
        <title>Parelaphostrongylus tenuis whole genome reference sequence.</title>
        <authorList>
            <person name="Garwood T.J."/>
            <person name="Larsen P.A."/>
            <person name="Fountain-Jones N.M."/>
            <person name="Garbe J.R."/>
            <person name="Macchietto M.G."/>
            <person name="Kania S.A."/>
            <person name="Gerhold R.W."/>
            <person name="Richards J.E."/>
            <person name="Wolf T.M."/>
        </authorList>
    </citation>
    <scope>NUCLEOTIDE SEQUENCE</scope>
    <source>
        <strain evidence="1">MNPRO001-30</strain>
        <tissue evidence="1">Meninges</tissue>
    </source>
</reference>
<organism evidence="1 2">
    <name type="scientific">Parelaphostrongylus tenuis</name>
    <name type="common">Meningeal worm</name>
    <dbReference type="NCBI Taxonomy" id="148309"/>
    <lineage>
        <taxon>Eukaryota</taxon>
        <taxon>Metazoa</taxon>
        <taxon>Ecdysozoa</taxon>
        <taxon>Nematoda</taxon>
        <taxon>Chromadorea</taxon>
        <taxon>Rhabditida</taxon>
        <taxon>Rhabditina</taxon>
        <taxon>Rhabditomorpha</taxon>
        <taxon>Strongyloidea</taxon>
        <taxon>Metastrongylidae</taxon>
        <taxon>Parelaphostrongylus</taxon>
    </lineage>
</organism>
<comment type="caution">
    <text evidence="1">The sequence shown here is derived from an EMBL/GenBank/DDBJ whole genome shotgun (WGS) entry which is preliminary data.</text>
</comment>
<gene>
    <name evidence="1" type="ORF">KIN20_027626</name>
</gene>
<accession>A0AAD5WE37</accession>
<dbReference type="Proteomes" id="UP001196413">
    <property type="component" value="Unassembled WGS sequence"/>
</dbReference>
<proteinExistence type="predicted"/>
<dbReference type="AlphaFoldDB" id="A0AAD5WE37"/>
<name>A0AAD5WE37_PARTN</name>
<evidence type="ECO:0000313" key="1">
    <source>
        <dbReference type="EMBL" id="KAJ1366847.1"/>
    </source>
</evidence>
<keyword evidence="2" id="KW-1185">Reference proteome</keyword>
<protein>
    <submittedName>
        <fullName evidence="1">Uncharacterized protein</fullName>
    </submittedName>
</protein>
<dbReference type="EMBL" id="JAHQIW010005681">
    <property type="protein sequence ID" value="KAJ1366847.1"/>
    <property type="molecule type" value="Genomic_DNA"/>
</dbReference>
<evidence type="ECO:0000313" key="2">
    <source>
        <dbReference type="Proteomes" id="UP001196413"/>
    </source>
</evidence>